<dbReference type="Proteomes" id="UP000326678">
    <property type="component" value="Chromosome Gxm1"/>
</dbReference>
<dbReference type="KEGG" id="nsh:GXM_06447"/>
<feature type="region of interest" description="Disordered" evidence="1">
    <location>
        <begin position="570"/>
        <end position="601"/>
    </location>
</feature>
<dbReference type="GO" id="GO:0006289">
    <property type="term" value="P:nucleotide-excision repair"/>
    <property type="evidence" value="ECO:0007669"/>
    <property type="project" value="TreeGrafter"/>
</dbReference>
<keyword evidence="3" id="KW-0378">Hydrolase</keyword>
<reference evidence="3 4" key="1">
    <citation type="submission" date="2019-10" db="EMBL/GenBank/DDBJ databases">
        <title>Genomic and transcriptomic insights into the perfect genentic adaptation of a filamentous nitrogen-fixing cyanobacterium to rice fields.</title>
        <authorList>
            <person name="Chen Z."/>
        </authorList>
    </citation>
    <scope>NUCLEOTIDE SEQUENCE [LARGE SCALE GENOMIC DNA]</scope>
    <source>
        <strain evidence="3">CCNUC1</strain>
    </source>
</reference>
<protein>
    <submittedName>
        <fullName evidence="3">Helicase</fullName>
    </submittedName>
</protein>
<dbReference type="PANTHER" id="PTHR47957">
    <property type="entry name" value="ATP-DEPENDENT HELICASE HRQ1"/>
    <property type="match status" value="1"/>
</dbReference>
<dbReference type="CDD" id="cd18785">
    <property type="entry name" value="SF2_C"/>
    <property type="match status" value="1"/>
</dbReference>
<organism evidence="3 4">
    <name type="scientific">Nostoc sphaeroides CCNUC1</name>
    <dbReference type="NCBI Taxonomy" id="2653204"/>
    <lineage>
        <taxon>Bacteria</taxon>
        <taxon>Bacillati</taxon>
        <taxon>Cyanobacteriota</taxon>
        <taxon>Cyanophyceae</taxon>
        <taxon>Nostocales</taxon>
        <taxon>Nostocaceae</taxon>
        <taxon>Nostoc</taxon>
    </lineage>
</organism>
<feature type="compositionally biased region" description="Polar residues" evidence="1">
    <location>
        <begin position="591"/>
        <end position="600"/>
    </location>
</feature>
<gene>
    <name evidence="3" type="ORF">GXM_06447</name>
</gene>
<accession>A0A5P8W864</accession>
<feature type="compositionally biased region" description="Basic and acidic residues" evidence="1">
    <location>
        <begin position="576"/>
        <end position="590"/>
    </location>
</feature>
<evidence type="ECO:0000256" key="1">
    <source>
        <dbReference type="SAM" id="MobiDB-lite"/>
    </source>
</evidence>
<dbReference type="EMBL" id="CP045226">
    <property type="protein sequence ID" value="QFS48953.1"/>
    <property type="molecule type" value="Genomic_DNA"/>
</dbReference>
<dbReference type="GO" id="GO:0043138">
    <property type="term" value="F:3'-5' DNA helicase activity"/>
    <property type="evidence" value="ECO:0007669"/>
    <property type="project" value="TreeGrafter"/>
</dbReference>
<evidence type="ECO:0000313" key="3">
    <source>
        <dbReference type="EMBL" id="QFS48953.1"/>
    </source>
</evidence>
<evidence type="ECO:0000259" key="2">
    <source>
        <dbReference type="PROSITE" id="PS51194"/>
    </source>
</evidence>
<name>A0A5P8W864_9NOSO</name>
<sequence>MISATSAEVRSRLIEALQLDLIGPTPDDIDHAEEILDQAPSKWYLTGFLVPHGAPIEQRGDDTADDDLDQLQRGSAGEDENIPDKPFAKKAFFPSSMGLSFLVAENASQLNLTVQWGDYFPIKDNSVAESQNDSGEEKILLPLEIETTIPQEESNNSLLGCWKRIPRQAQITVPLMGDHNPEQLELGLGLSSPKQLKLPLHQSQSTKTIPIADSNGLQLVVSIRPVTSKELVPAGTRSVSVFLVNNRLSTSDKQRDISYIFQASLIIHTPEALVPRPNLRGRDNNDWDENVADLQYRDDYEYAVGHNVSAIALTNPDGSCQEVRTAWIPTADVEKVIATQVKDVELGMEALADAPTPEALQNMLSPMVDAYADWIKEQRTKCPSELKRLNMAISLLNNAKIANKRIEAGIKALSDPQIFEAFQIGNRAIATYVRQRATHGKNITPESLAPPEWRPFQLAFILMNLAGIAYPENSDRESVDLLFFPTGGGKTEAYLGLAAFTLVLRRLRYPGIKSAGLSVLMRYTLRLLTLDQLGRAATMICALELERQKNPHKLGTWPFEIGLWVGQTATPNRMGKKGDNDDNSARKRTLDFQNNNRSNPSPIPLEKCPWCDAEFQRNSFQLLPNTDQPTNLRVFCANRHCHFRGDNPLPIVAVDEPIYRRLPCFIISTVDKFASLPWVGETGALFGRVDRYDNDGFYGPTQPGRGKPLGGYLPPPDLIIQDELHLISGPLGTMVGLYETAIDALCSQEIDGKKIRPKIVASTATVRRASKQIQALFGRSQVDIFPPPGPDRRDSFFAKTVPATEKNARTYVGITAQGRSLKVVLLRSYLALLGAAQKYWLEQGGKKNSNNPADPYMTLLGYFNSLRELGGSRRIVEDEVNSGLVRYSQRKRVGEISGLFVGRKIDDEPEELTSRVSTSDVAETKRRMESTFDKDEKVDVVLATNMISVGLDITRLGLMVVLGQPKTAAEYIQATSRVGRDEERPGLVVTLLNIHRPRDRSHYERFCAWHSTFYRAVEATSVTPFSPRAIDRGIAAITVALARLGHPKMTAPLRAFDITQHRQELEFVVETIAQRAEVCKNDEDDAEETRHKVKGRVKNLLDTWESIANSDGKISLQYQREVGEAPPLIFDPLDPELENQPPEVRKKFKAQRSLRDVEPTVNLWVINPYGYEVEEEGK</sequence>
<dbReference type="InterPro" id="IPR027417">
    <property type="entry name" value="P-loop_NTPase"/>
</dbReference>
<keyword evidence="4" id="KW-1185">Reference proteome</keyword>
<evidence type="ECO:0000313" key="4">
    <source>
        <dbReference type="Proteomes" id="UP000326678"/>
    </source>
</evidence>
<feature type="domain" description="Helicase C-terminal" evidence="2">
    <location>
        <begin position="871"/>
        <end position="1045"/>
    </location>
</feature>
<dbReference type="GO" id="GO:0036297">
    <property type="term" value="P:interstrand cross-link repair"/>
    <property type="evidence" value="ECO:0007669"/>
    <property type="project" value="TreeGrafter"/>
</dbReference>
<keyword evidence="3" id="KW-0347">Helicase</keyword>
<dbReference type="Pfam" id="PF00271">
    <property type="entry name" value="Helicase_C"/>
    <property type="match status" value="1"/>
</dbReference>
<keyword evidence="3" id="KW-0067">ATP-binding</keyword>
<dbReference type="AlphaFoldDB" id="A0A5P8W864"/>
<dbReference type="PANTHER" id="PTHR47957:SF3">
    <property type="entry name" value="ATP-DEPENDENT HELICASE HRQ1"/>
    <property type="match status" value="1"/>
</dbReference>
<dbReference type="Gene3D" id="3.40.50.300">
    <property type="entry name" value="P-loop containing nucleotide triphosphate hydrolases"/>
    <property type="match status" value="1"/>
</dbReference>
<dbReference type="SMART" id="SM00490">
    <property type="entry name" value="HELICc"/>
    <property type="match status" value="1"/>
</dbReference>
<dbReference type="SUPFAM" id="SSF52540">
    <property type="entry name" value="P-loop containing nucleoside triphosphate hydrolases"/>
    <property type="match status" value="1"/>
</dbReference>
<dbReference type="InterPro" id="IPR001650">
    <property type="entry name" value="Helicase_C-like"/>
</dbReference>
<dbReference type="PROSITE" id="PS51194">
    <property type="entry name" value="HELICASE_CTER"/>
    <property type="match status" value="1"/>
</dbReference>
<keyword evidence="3" id="KW-0547">Nucleotide-binding</keyword>
<proteinExistence type="predicted"/>
<dbReference type="RefSeq" id="WP_152590875.1">
    <property type="nucleotide sequence ID" value="NZ_CP045226.1"/>
</dbReference>
<dbReference type="NCBIfam" id="NF038325">
    <property type="entry name" value="DISARM_DrmAS"/>
    <property type="match status" value="1"/>
</dbReference>